<feature type="domain" description="Zinc finger CGNR" evidence="1">
    <location>
        <begin position="150"/>
        <end position="191"/>
    </location>
</feature>
<keyword evidence="3" id="KW-1185">Reference proteome</keyword>
<protein>
    <submittedName>
        <fullName evidence="2">CGNR zinc finger domain-containing protein</fullName>
    </submittedName>
</protein>
<organism evidence="2 3">
    <name type="scientific">Deinococcus oregonensis</name>
    <dbReference type="NCBI Taxonomy" id="1805970"/>
    <lineage>
        <taxon>Bacteria</taxon>
        <taxon>Thermotogati</taxon>
        <taxon>Deinococcota</taxon>
        <taxon>Deinococci</taxon>
        <taxon>Deinococcales</taxon>
        <taxon>Deinococcaceae</taxon>
        <taxon>Deinococcus</taxon>
    </lineage>
</organism>
<gene>
    <name evidence="2" type="ORF">ACFFLM_06620</name>
</gene>
<dbReference type="InterPro" id="IPR010852">
    <property type="entry name" value="ABATE"/>
</dbReference>
<name>A0ABV6AVW6_9DEIO</name>
<comment type="caution">
    <text evidence="2">The sequence shown here is derived from an EMBL/GenBank/DDBJ whole genome shotgun (WGS) entry which is preliminary data.</text>
</comment>
<dbReference type="InterPro" id="IPR021005">
    <property type="entry name" value="Znf_CGNR"/>
</dbReference>
<evidence type="ECO:0000313" key="3">
    <source>
        <dbReference type="Proteomes" id="UP001589733"/>
    </source>
</evidence>
<dbReference type="Gene3D" id="1.10.3300.10">
    <property type="entry name" value="Jann2411-like domain"/>
    <property type="match status" value="1"/>
</dbReference>
<evidence type="ECO:0000313" key="2">
    <source>
        <dbReference type="EMBL" id="MFB9991638.1"/>
    </source>
</evidence>
<evidence type="ECO:0000259" key="1">
    <source>
        <dbReference type="Pfam" id="PF11706"/>
    </source>
</evidence>
<dbReference type="Pfam" id="PF07336">
    <property type="entry name" value="ABATE"/>
    <property type="match status" value="1"/>
</dbReference>
<reference evidence="2 3" key="1">
    <citation type="submission" date="2024-09" db="EMBL/GenBank/DDBJ databases">
        <authorList>
            <person name="Sun Q."/>
            <person name="Mori K."/>
        </authorList>
    </citation>
    <scope>NUCLEOTIDE SEQUENCE [LARGE SCALE GENOMIC DNA]</scope>
    <source>
        <strain evidence="2 3">JCM 13503</strain>
    </source>
</reference>
<dbReference type="PANTHER" id="PTHR35525:SF3">
    <property type="entry name" value="BLL6575 PROTEIN"/>
    <property type="match status" value="1"/>
</dbReference>
<dbReference type="SUPFAM" id="SSF160904">
    <property type="entry name" value="Jann2411-like"/>
    <property type="match status" value="1"/>
</dbReference>
<dbReference type="RefSeq" id="WP_380007031.1">
    <property type="nucleotide sequence ID" value="NZ_JBHLYR010000021.1"/>
</dbReference>
<sequence>MSDTFEFIGGDPSVDLVNTQMHRQAAQGADELLTSGEAAARWFTEAGLLSSEEAKQMDADAALLAAKRLRAALDAVYRPMARGQEDGPDTERGLLTLNAVLDQGRERVQVARENGKFTRGARLEILGPLDPSVRVARAAADLLHRMEAHRLKECENPECDLLFYDDSRNASRRWCSMQGCGNQQKQARFRRAARTPSATSA</sequence>
<dbReference type="InterPro" id="IPR023286">
    <property type="entry name" value="ABATE_dom_sf"/>
</dbReference>
<dbReference type="EMBL" id="JBHLYR010000021">
    <property type="protein sequence ID" value="MFB9991638.1"/>
    <property type="molecule type" value="Genomic_DNA"/>
</dbReference>
<dbReference type="Proteomes" id="UP001589733">
    <property type="component" value="Unassembled WGS sequence"/>
</dbReference>
<accession>A0ABV6AVW6</accession>
<dbReference type="PANTHER" id="PTHR35525">
    <property type="entry name" value="BLL6575 PROTEIN"/>
    <property type="match status" value="1"/>
</dbReference>
<proteinExistence type="predicted"/>
<dbReference type="Pfam" id="PF11706">
    <property type="entry name" value="zf-CGNR"/>
    <property type="match status" value="1"/>
</dbReference>